<dbReference type="EMBL" id="JAYMRV010000006">
    <property type="protein sequence ID" value="MEM5423333.1"/>
    <property type="molecule type" value="Genomic_DNA"/>
</dbReference>
<dbReference type="RefSeq" id="WP_342948026.1">
    <property type="nucleotide sequence ID" value="NZ_JAYMRV010000006.1"/>
</dbReference>
<sequence>MKNYAHASAKFHVRFGFRLNSSIVSGYQGEFRLLSFRTRELARLVKHSQSIKRRVVPGRKFRWGQWRMTAVCRFAEAPQAPSSRFLPIIFTPRARRPNARQPVALRRSKGVARASISSFFPKAQR</sequence>
<accession>A0ABU9RTF2</accession>
<protein>
    <submittedName>
        <fullName evidence="1">Uncharacterized protein</fullName>
    </submittedName>
</protein>
<comment type="caution">
    <text evidence="1">The sequence shown here is derived from an EMBL/GenBank/DDBJ whole genome shotgun (WGS) entry which is preliminary data.</text>
</comment>
<evidence type="ECO:0000313" key="1">
    <source>
        <dbReference type="EMBL" id="MEM5423333.1"/>
    </source>
</evidence>
<gene>
    <name evidence="1" type="ORF">VSR73_19955</name>
</gene>
<organism evidence="1 2">
    <name type="scientific">Paraburkholderia ferrariae</name>
    <dbReference type="NCBI Taxonomy" id="386056"/>
    <lineage>
        <taxon>Bacteria</taxon>
        <taxon>Pseudomonadati</taxon>
        <taxon>Pseudomonadota</taxon>
        <taxon>Betaproteobacteria</taxon>
        <taxon>Burkholderiales</taxon>
        <taxon>Burkholderiaceae</taxon>
        <taxon>Paraburkholderia</taxon>
    </lineage>
</organism>
<evidence type="ECO:0000313" key="2">
    <source>
        <dbReference type="Proteomes" id="UP001489897"/>
    </source>
</evidence>
<dbReference type="Proteomes" id="UP001489897">
    <property type="component" value="Unassembled WGS sequence"/>
</dbReference>
<reference evidence="1 2" key="1">
    <citation type="submission" date="2024-01" db="EMBL/GenBank/DDBJ databases">
        <title>The diversity of rhizobia nodulating Mimosa spp. in eleven states of Brazil covering several biomes is determined by host plant, location, and edaphic factors.</title>
        <authorList>
            <person name="Rouws L."/>
            <person name="Barauna A."/>
            <person name="Beukes C."/>
            <person name="De Faria S.M."/>
            <person name="Gross E."/>
            <person name="Dos Reis Junior F.B."/>
            <person name="Simon M."/>
            <person name="Maluk M."/>
            <person name="Odee D.W."/>
            <person name="Kenicer G."/>
            <person name="Young J.P.W."/>
            <person name="Reis V.M."/>
            <person name="Zilli J."/>
            <person name="James E.K."/>
        </authorList>
    </citation>
    <scope>NUCLEOTIDE SEQUENCE [LARGE SCALE GENOMIC DNA]</scope>
    <source>
        <strain evidence="1 2">JPY167</strain>
    </source>
</reference>
<name>A0ABU9RTF2_9BURK</name>
<proteinExistence type="predicted"/>
<keyword evidence="2" id="KW-1185">Reference proteome</keyword>